<organism evidence="2 3">
    <name type="scientific">Neptunicoccus cionae</name>
    <dbReference type="NCBI Taxonomy" id="2035344"/>
    <lineage>
        <taxon>Bacteria</taxon>
        <taxon>Pseudomonadati</taxon>
        <taxon>Pseudomonadota</taxon>
        <taxon>Alphaproteobacteria</taxon>
        <taxon>Rhodobacterales</taxon>
        <taxon>Paracoccaceae</taxon>
        <taxon>Neptunicoccus</taxon>
    </lineage>
</organism>
<feature type="transmembrane region" description="Helical" evidence="1">
    <location>
        <begin position="220"/>
        <end position="241"/>
    </location>
</feature>
<feature type="transmembrane region" description="Helical" evidence="1">
    <location>
        <begin position="261"/>
        <end position="280"/>
    </location>
</feature>
<feature type="transmembrane region" description="Helical" evidence="1">
    <location>
        <begin position="12"/>
        <end position="34"/>
    </location>
</feature>
<name>A0A916QUG1_9RHOB</name>
<dbReference type="AlphaFoldDB" id="A0A916QUG1"/>
<accession>A0A916QUG1</accession>
<dbReference type="EMBL" id="BMKA01000001">
    <property type="protein sequence ID" value="GGA10735.1"/>
    <property type="molecule type" value="Genomic_DNA"/>
</dbReference>
<protein>
    <submittedName>
        <fullName evidence="2">Uncharacterized protein</fullName>
    </submittedName>
</protein>
<evidence type="ECO:0000313" key="2">
    <source>
        <dbReference type="EMBL" id="GGA10735.1"/>
    </source>
</evidence>
<feature type="transmembrane region" description="Helical" evidence="1">
    <location>
        <begin position="307"/>
        <end position="333"/>
    </location>
</feature>
<evidence type="ECO:0000256" key="1">
    <source>
        <dbReference type="SAM" id="Phobius"/>
    </source>
</evidence>
<feature type="transmembrane region" description="Helical" evidence="1">
    <location>
        <begin position="46"/>
        <end position="65"/>
    </location>
</feature>
<keyword evidence="1" id="KW-0812">Transmembrane</keyword>
<dbReference type="RefSeq" id="WP_188671228.1">
    <property type="nucleotide sequence ID" value="NZ_BMKA01000001.1"/>
</dbReference>
<keyword evidence="1" id="KW-0472">Membrane</keyword>
<feature type="transmembrane region" description="Helical" evidence="1">
    <location>
        <begin position="77"/>
        <end position="98"/>
    </location>
</feature>
<proteinExistence type="predicted"/>
<sequence length="408" mass="44477">MFANTPDRPFYSYVITQSALVLIVLTASYLLTFLAFEHFGLHIDRILMSFGLILMTQLPVAAMYARTEEQEVDGNRGWLLAFVFVSVTFMGEAALQLASGHLLETWEKFNGLAAAARFDTLVTAVCGVLAAVLLCVTFSKIVFRLAVTCHLRQFAKDSDLSAEPDELASETGEPHGVSRNLHRPKVSQDFSEFFRRELVGANIGIFGLALVMFGPDFMTILKISIPASLVFSVICVANRLARSETRTSISARSLHISLQMLPLTVTCLILLALGELYSAYTATLAAEVSPLEFASVAASGLARNTDVLWGVSVDLGMIFALSLAANTLMLVLFTRLIRPLVRGAVPAAITPRVEAPRTSPESRLLQIPVAPDTIGFTKGRDVAATLKYRETATERPKLMLQMNRVSAA</sequence>
<keyword evidence="1" id="KW-1133">Transmembrane helix</keyword>
<keyword evidence="3" id="KW-1185">Reference proteome</keyword>
<reference evidence="2" key="1">
    <citation type="journal article" date="2014" name="Int. J. Syst. Evol. Microbiol.">
        <title>Complete genome sequence of Corynebacterium casei LMG S-19264T (=DSM 44701T), isolated from a smear-ripened cheese.</title>
        <authorList>
            <consortium name="US DOE Joint Genome Institute (JGI-PGF)"/>
            <person name="Walter F."/>
            <person name="Albersmeier A."/>
            <person name="Kalinowski J."/>
            <person name="Ruckert C."/>
        </authorList>
    </citation>
    <scope>NUCLEOTIDE SEQUENCE</scope>
    <source>
        <strain evidence="2">CGMCC 1.15880</strain>
    </source>
</reference>
<evidence type="ECO:0000313" key="3">
    <source>
        <dbReference type="Proteomes" id="UP000628017"/>
    </source>
</evidence>
<gene>
    <name evidence="2" type="ORF">GCM10011498_08590</name>
</gene>
<feature type="transmembrane region" description="Helical" evidence="1">
    <location>
        <begin position="193"/>
        <end position="214"/>
    </location>
</feature>
<dbReference type="Proteomes" id="UP000628017">
    <property type="component" value="Unassembled WGS sequence"/>
</dbReference>
<feature type="transmembrane region" description="Helical" evidence="1">
    <location>
        <begin position="118"/>
        <end position="143"/>
    </location>
</feature>
<reference evidence="2" key="2">
    <citation type="submission" date="2020-09" db="EMBL/GenBank/DDBJ databases">
        <authorList>
            <person name="Sun Q."/>
            <person name="Zhou Y."/>
        </authorList>
    </citation>
    <scope>NUCLEOTIDE SEQUENCE</scope>
    <source>
        <strain evidence="2">CGMCC 1.15880</strain>
    </source>
</reference>
<comment type="caution">
    <text evidence="2">The sequence shown here is derived from an EMBL/GenBank/DDBJ whole genome shotgun (WGS) entry which is preliminary data.</text>
</comment>